<evidence type="ECO:0000313" key="4">
    <source>
        <dbReference type="Proteomes" id="UP000515135"/>
    </source>
</evidence>
<dbReference type="SMART" id="SM00367">
    <property type="entry name" value="LRR_CC"/>
    <property type="match status" value="2"/>
</dbReference>
<dbReference type="Proteomes" id="UP000515135">
    <property type="component" value="Unplaced"/>
</dbReference>
<dbReference type="GeneID" id="109467969"/>
<dbReference type="RefSeq" id="XP_019621710.1">
    <property type="nucleotide sequence ID" value="XM_019766151.1"/>
</dbReference>
<dbReference type="KEGG" id="bbel:109467969"/>
<evidence type="ECO:0000256" key="2">
    <source>
        <dbReference type="SAM" id="MobiDB-lite"/>
    </source>
</evidence>
<dbReference type="InterPro" id="IPR006553">
    <property type="entry name" value="Leu-rich_rpt_Cys-con_subtyp"/>
</dbReference>
<sequence>MFPLPRRTAQSTKRTMREAIDSENGNSDGQRAKRQLLRAKAPPEEIIRDWSNMPSEILTHIFQFLPLWDRARASLVCRLWNKTFHLPELWQTFTFEFNNPNTSHFKSTPPQLIRQVLRRHAHHLQSVSFKVDSNKESAEAACQILSQLVNSSLKTLGLISTAKPSFQEVSREDFVTALTVVFVHSKSLSQLRVDDTPVDDPSLAVMIQNSSDSLELLNMTSCPHVSPKGILAVADHCQNLRELALNYTLLSDQLLLTLSREEHATLEQLRIDVISSNPNEIMQFHQISKESWQSVAKHSPNLTLVMYFYVHNDEDFAPFFQCDTPVTHLFFGAYVSKSALRRVGLHCPKLIELVVCANGTQPLDDEVVLIAKSCKNLHSLGLGECELSCSAFVEFAKILGPNLTELSVMEEVLVGDNNFDTYEAYSAVSKYIGRYWMPEYMPVV</sequence>
<dbReference type="SUPFAM" id="SSF81383">
    <property type="entry name" value="F-box domain"/>
    <property type="match status" value="1"/>
</dbReference>
<dbReference type="SMART" id="SM00256">
    <property type="entry name" value="FBOX"/>
    <property type="match status" value="1"/>
</dbReference>
<dbReference type="InterPro" id="IPR036047">
    <property type="entry name" value="F-box-like_dom_sf"/>
</dbReference>
<dbReference type="OrthoDB" id="9974792at2759"/>
<dbReference type="SUPFAM" id="SSF52047">
    <property type="entry name" value="RNI-like"/>
    <property type="match status" value="1"/>
</dbReference>
<dbReference type="AlphaFoldDB" id="A0A6P4XYJ0"/>
<evidence type="ECO:0000259" key="3">
    <source>
        <dbReference type="PROSITE" id="PS50181"/>
    </source>
</evidence>
<evidence type="ECO:0000256" key="1">
    <source>
        <dbReference type="ARBA" id="ARBA00022786"/>
    </source>
</evidence>
<name>A0A6P4XYJ0_BRABE</name>
<protein>
    <submittedName>
        <fullName evidence="5">F-box/LRR-repeat protein 21-like</fullName>
    </submittedName>
</protein>
<organism evidence="4 5">
    <name type="scientific">Branchiostoma belcheri</name>
    <name type="common">Amphioxus</name>
    <dbReference type="NCBI Taxonomy" id="7741"/>
    <lineage>
        <taxon>Eukaryota</taxon>
        <taxon>Metazoa</taxon>
        <taxon>Chordata</taxon>
        <taxon>Cephalochordata</taxon>
        <taxon>Leptocardii</taxon>
        <taxon>Amphioxiformes</taxon>
        <taxon>Branchiostomatidae</taxon>
        <taxon>Branchiostoma</taxon>
    </lineage>
</organism>
<feature type="domain" description="F-box" evidence="3">
    <location>
        <begin position="47"/>
        <end position="93"/>
    </location>
</feature>
<gene>
    <name evidence="5" type="primary">LOC109467969</name>
</gene>
<feature type="region of interest" description="Disordered" evidence="2">
    <location>
        <begin position="1"/>
        <end position="38"/>
    </location>
</feature>
<dbReference type="CDD" id="cd22116">
    <property type="entry name" value="F-box_FBXL3-like"/>
    <property type="match status" value="1"/>
</dbReference>
<reference evidence="5" key="1">
    <citation type="submission" date="2025-08" db="UniProtKB">
        <authorList>
            <consortium name="RefSeq"/>
        </authorList>
    </citation>
    <scope>IDENTIFICATION</scope>
    <source>
        <tissue evidence="5">Gonad</tissue>
    </source>
</reference>
<keyword evidence="1" id="KW-0833">Ubl conjugation pathway</keyword>
<dbReference type="CDD" id="cd23951">
    <property type="entry name" value="FBXL3_LRR-like"/>
    <property type="match status" value="1"/>
</dbReference>
<dbReference type="Pfam" id="PF12937">
    <property type="entry name" value="F-box-like"/>
    <property type="match status" value="1"/>
</dbReference>
<dbReference type="GO" id="GO:0005634">
    <property type="term" value="C:nucleus"/>
    <property type="evidence" value="ECO:0007669"/>
    <property type="project" value="TreeGrafter"/>
</dbReference>
<dbReference type="Gene3D" id="3.80.10.10">
    <property type="entry name" value="Ribonuclease Inhibitor"/>
    <property type="match status" value="1"/>
</dbReference>
<evidence type="ECO:0000313" key="5">
    <source>
        <dbReference type="RefSeq" id="XP_019621710.1"/>
    </source>
</evidence>
<dbReference type="PANTHER" id="PTHR16134">
    <property type="entry name" value="F-BOX/TPR REPEAT PROTEIN POF3"/>
    <property type="match status" value="1"/>
</dbReference>
<dbReference type="InterPro" id="IPR001810">
    <property type="entry name" value="F-box_dom"/>
</dbReference>
<dbReference type="GO" id="GO:0005829">
    <property type="term" value="C:cytosol"/>
    <property type="evidence" value="ECO:0007669"/>
    <property type="project" value="TreeGrafter"/>
</dbReference>
<keyword evidence="4" id="KW-1185">Reference proteome</keyword>
<accession>A0A6P4XYJ0</accession>
<dbReference type="InterPro" id="IPR032675">
    <property type="entry name" value="LRR_dom_sf"/>
</dbReference>
<dbReference type="PANTHER" id="PTHR16134:SF137">
    <property type="entry name" value="F-BOX DOMAIN-CONTAINING PROTEIN"/>
    <property type="match status" value="1"/>
</dbReference>
<dbReference type="FunFam" id="1.20.1280.50:FF:000005">
    <property type="entry name" value="F-box/LRR-repeat protein 3 isoform X1"/>
    <property type="match status" value="1"/>
</dbReference>
<dbReference type="PROSITE" id="PS50181">
    <property type="entry name" value="FBOX"/>
    <property type="match status" value="1"/>
</dbReference>
<dbReference type="Gene3D" id="1.20.1280.50">
    <property type="match status" value="1"/>
</dbReference>
<proteinExistence type="predicted"/>